<reference evidence="1 2" key="1">
    <citation type="submission" date="2020-08" db="EMBL/GenBank/DDBJ databases">
        <title>Genomic Encyclopedia of Type Strains, Phase IV (KMG-IV): sequencing the most valuable type-strain genomes for metagenomic binning, comparative biology and taxonomic classification.</title>
        <authorList>
            <person name="Goeker M."/>
        </authorList>
    </citation>
    <scope>NUCLEOTIDE SEQUENCE [LARGE SCALE GENOMIC DNA]</scope>
    <source>
        <strain evidence="1 2">DSM 23211</strain>
    </source>
</reference>
<dbReference type="AlphaFoldDB" id="A0A7X0DA41"/>
<name>A0A7X0DA41_9BACL</name>
<evidence type="ECO:0000313" key="2">
    <source>
        <dbReference type="Proteomes" id="UP000523528"/>
    </source>
</evidence>
<gene>
    <name evidence="1" type="ORF">HNQ82_001220</name>
</gene>
<dbReference type="Proteomes" id="UP000523528">
    <property type="component" value="Unassembled WGS sequence"/>
</dbReference>
<accession>A0A7X0DA41</accession>
<proteinExistence type="predicted"/>
<dbReference type="EMBL" id="JACHES010000004">
    <property type="protein sequence ID" value="MBB6176406.1"/>
    <property type="molecule type" value="Genomic_DNA"/>
</dbReference>
<protein>
    <submittedName>
        <fullName evidence="1">Uncharacterized protein</fullName>
    </submittedName>
</protein>
<keyword evidence="2" id="KW-1185">Reference proteome</keyword>
<organism evidence="1 2">
    <name type="scientific">Anoxybacillus tengchongensis</name>
    <dbReference type="NCBI Taxonomy" id="576944"/>
    <lineage>
        <taxon>Bacteria</taxon>
        <taxon>Bacillati</taxon>
        <taxon>Bacillota</taxon>
        <taxon>Bacilli</taxon>
        <taxon>Bacillales</taxon>
        <taxon>Anoxybacillaceae</taxon>
        <taxon>Anoxybacillus</taxon>
    </lineage>
</organism>
<comment type="caution">
    <text evidence="1">The sequence shown here is derived from an EMBL/GenBank/DDBJ whole genome shotgun (WGS) entry which is preliminary data.</text>
</comment>
<sequence>MLNNEAYYKVLLPRWIWEEAKDKEHFKQLVLYAAVSTLYREKRKRWVCDLR</sequence>
<evidence type="ECO:0000313" key="1">
    <source>
        <dbReference type="EMBL" id="MBB6176406.1"/>
    </source>
</evidence>